<dbReference type="GO" id="GO:0006357">
    <property type="term" value="P:regulation of transcription by RNA polymerase II"/>
    <property type="evidence" value="ECO:0000318"/>
    <property type="project" value="GO_Central"/>
</dbReference>
<reference evidence="5 6" key="1">
    <citation type="journal article" date="2009" name="Nature">
        <title>The Sorghum bicolor genome and the diversification of grasses.</title>
        <authorList>
            <person name="Paterson A.H."/>
            <person name="Bowers J.E."/>
            <person name="Bruggmann R."/>
            <person name="Dubchak I."/>
            <person name="Grimwood J."/>
            <person name="Gundlach H."/>
            <person name="Haberer G."/>
            <person name="Hellsten U."/>
            <person name="Mitros T."/>
            <person name="Poliakov A."/>
            <person name="Schmutz J."/>
            <person name="Spannagl M."/>
            <person name="Tang H."/>
            <person name="Wang X."/>
            <person name="Wicker T."/>
            <person name="Bharti A.K."/>
            <person name="Chapman J."/>
            <person name="Feltus F.A."/>
            <person name="Gowik U."/>
            <person name="Grigoriev I.V."/>
            <person name="Lyons E."/>
            <person name="Maher C.A."/>
            <person name="Martis M."/>
            <person name="Narechania A."/>
            <person name="Otillar R.P."/>
            <person name="Penning B.W."/>
            <person name="Salamov A.A."/>
            <person name="Wang Y."/>
            <person name="Zhang L."/>
            <person name="Carpita N.C."/>
            <person name="Freeling M."/>
            <person name="Gingle A.R."/>
            <person name="Hash C.T."/>
            <person name="Keller B."/>
            <person name="Klein P."/>
            <person name="Kresovich S."/>
            <person name="McCann M.C."/>
            <person name="Ming R."/>
            <person name="Peterson D.G."/>
            <person name="Mehboob-ur-Rahman"/>
            <person name="Ware D."/>
            <person name="Westhoff P."/>
            <person name="Mayer K.F."/>
            <person name="Messing J."/>
            <person name="Rokhsar D.S."/>
        </authorList>
    </citation>
    <scope>NUCLEOTIDE SEQUENCE [LARGE SCALE GENOMIC DNA]</scope>
    <source>
        <strain evidence="6">cv. BTx623</strain>
    </source>
</reference>
<dbReference type="GO" id="GO:0008270">
    <property type="term" value="F:zinc ion binding"/>
    <property type="evidence" value="ECO:0007669"/>
    <property type="project" value="UniProtKB-KW"/>
</dbReference>
<dbReference type="Pfam" id="PF02892">
    <property type="entry name" value="zf-BED"/>
    <property type="match status" value="1"/>
</dbReference>
<dbReference type="InterPro" id="IPR003656">
    <property type="entry name" value="Znf_BED"/>
</dbReference>
<protein>
    <recommendedName>
        <fullName evidence="4">BED-type domain-containing protein</fullName>
    </recommendedName>
</protein>
<dbReference type="InterPro" id="IPR053031">
    <property type="entry name" value="Cuticle_assoc_protein"/>
</dbReference>
<proteinExistence type="predicted"/>
<organism evidence="5 6">
    <name type="scientific">Sorghum bicolor</name>
    <name type="common">Sorghum</name>
    <name type="synonym">Sorghum vulgare</name>
    <dbReference type="NCBI Taxonomy" id="4558"/>
    <lineage>
        <taxon>Eukaryota</taxon>
        <taxon>Viridiplantae</taxon>
        <taxon>Streptophyta</taxon>
        <taxon>Embryophyta</taxon>
        <taxon>Tracheophyta</taxon>
        <taxon>Spermatophyta</taxon>
        <taxon>Magnoliopsida</taxon>
        <taxon>Liliopsida</taxon>
        <taxon>Poales</taxon>
        <taxon>Poaceae</taxon>
        <taxon>PACMAD clade</taxon>
        <taxon>Panicoideae</taxon>
        <taxon>Andropogonodae</taxon>
        <taxon>Andropogoneae</taxon>
        <taxon>Sorghinae</taxon>
        <taxon>Sorghum</taxon>
    </lineage>
</organism>
<evidence type="ECO:0000313" key="5">
    <source>
        <dbReference type="EMBL" id="OQU84906.1"/>
    </source>
</evidence>
<dbReference type="Proteomes" id="UP000000768">
    <property type="component" value="Chromosome 4"/>
</dbReference>
<keyword evidence="1" id="KW-0479">Metal-binding</keyword>
<accession>A0A1Z5RNF2</accession>
<dbReference type="EMBL" id="CM000763">
    <property type="protein sequence ID" value="OQU84906.1"/>
    <property type="molecule type" value="Genomic_DNA"/>
</dbReference>
<dbReference type="GO" id="GO:0003677">
    <property type="term" value="F:DNA binding"/>
    <property type="evidence" value="ECO:0007669"/>
    <property type="project" value="InterPro"/>
</dbReference>
<dbReference type="PANTHER" id="PTHR34396">
    <property type="entry name" value="OS03G0264950 PROTEIN-RELATED"/>
    <property type="match status" value="1"/>
</dbReference>
<feature type="domain" description="BED-type" evidence="4">
    <location>
        <begin position="64"/>
        <end position="94"/>
    </location>
</feature>
<dbReference type="SMART" id="SM00614">
    <property type="entry name" value="ZnF_BED"/>
    <property type="match status" value="1"/>
</dbReference>
<reference evidence="6" key="2">
    <citation type="journal article" date="2018" name="Plant J.">
        <title>The Sorghum bicolor reference genome: improved assembly, gene annotations, a transcriptome atlas, and signatures of genome organization.</title>
        <authorList>
            <person name="McCormick R.F."/>
            <person name="Truong S.K."/>
            <person name="Sreedasyam A."/>
            <person name="Jenkins J."/>
            <person name="Shu S."/>
            <person name="Sims D."/>
            <person name="Kennedy M."/>
            <person name="Amirebrahimi M."/>
            <person name="Weers B.D."/>
            <person name="McKinley B."/>
            <person name="Mattison A."/>
            <person name="Morishige D.T."/>
            <person name="Grimwood J."/>
            <person name="Schmutz J."/>
            <person name="Mullet J.E."/>
        </authorList>
    </citation>
    <scope>NUCLEOTIDE SEQUENCE [LARGE SCALE GENOMIC DNA]</scope>
    <source>
        <strain evidence="6">cv. BTx623</strain>
    </source>
</reference>
<keyword evidence="2" id="KW-0863">Zinc-finger</keyword>
<dbReference type="GO" id="GO:0005634">
    <property type="term" value="C:nucleus"/>
    <property type="evidence" value="ECO:0000318"/>
    <property type="project" value="GO_Central"/>
</dbReference>
<dbReference type="AlphaFoldDB" id="A0A1Z5RNF2"/>
<evidence type="ECO:0000256" key="2">
    <source>
        <dbReference type="ARBA" id="ARBA00022771"/>
    </source>
</evidence>
<dbReference type="PANTHER" id="PTHR34396:SF25">
    <property type="entry name" value="BOUNDARY ELEMENT ASSOCIATED FACTOR"/>
    <property type="match status" value="1"/>
</dbReference>
<dbReference type="InParanoid" id="A0A1Z5RNF2"/>
<gene>
    <name evidence="5" type="ORF">SORBI_3004G140501</name>
</gene>
<evidence type="ECO:0000313" key="6">
    <source>
        <dbReference type="Proteomes" id="UP000000768"/>
    </source>
</evidence>
<evidence type="ECO:0000256" key="3">
    <source>
        <dbReference type="ARBA" id="ARBA00022833"/>
    </source>
</evidence>
<keyword evidence="6" id="KW-1185">Reference proteome</keyword>
<evidence type="ECO:0000256" key="1">
    <source>
        <dbReference type="ARBA" id="ARBA00022723"/>
    </source>
</evidence>
<evidence type="ECO:0000259" key="4">
    <source>
        <dbReference type="Pfam" id="PF02892"/>
    </source>
</evidence>
<dbReference type="Gramene" id="OQU84906">
    <property type="protein sequence ID" value="OQU84906"/>
    <property type="gene ID" value="SORBI_3004G140501"/>
</dbReference>
<name>A0A1Z5RNF2_SORBI</name>
<keyword evidence="3" id="KW-0862">Zinc</keyword>
<sequence length="173" mass="19798">MANSTDLLGASKRKLKSSFPMLTSQSLVVWSTDLGRRRSVGSKRKLRSEVCQDFDLILVYGVWKARCKWCKKDLSGDTRNATTSLKNHLGSCDDRACRKVTLEKYVFVPDVARKELALMIIVHEYPLSMVDHEGFKRFCAYTRPYITSTYKNKVISSVVVDRFLSICQSRRTS</sequence>